<name>A0ABS3LNJ8_9PROT</name>
<dbReference type="EMBL" id="JAFVMG010000011">
    <property type="protein sequence ID" value="MBO1328925.1"/>
    <property type="molecule type" value="Genomic_DNA"/>
</dbReference>
<proteinExistence type="predicted"/>
<evidence type="ECO:0000313" key="2">
    <source>
        <dbReference type="EMBL" id="MBO1328925.1"/>
    </source>
</evidence>
<dbReference type="Proteomes" id="UP000664399">
    <property type="component" value="Unassembled WGS sequence"/>
</dbReference>
<evidence type="ECO:0008006" key="4">
    <source>
        <dbReference type="Google" id="ProtNLM"/>
    </source>
</evidence>
<evidence type="ECO:0000313" key="3">
    <source>
        <dbReference type="Proteomes" id="UP000664399"/>
    </source>
</evidence>
<dbReference type="RefSeq" id="WP_207854796.1">
    <property type="nucleotide sequence ID" value="NZ_JAFVMG010000011.1"/>
</dbReference>
<organism evidence="2 3">
    <name type="scientific">Acetobacter suratthaniensis</name>
    <dbReference type="NCBI Taxonomy" id="1502841"/>
    <lineage>
        <taxon>Bacteria</taxon>
        <taxon>Pseudomonadati</taxon>
        <taxon>Pseudomonadota</taxon>
        <taxon>Alphaproteobacteria</taxon>
        <taxon>Acetobacterales</taxon>
        <taxon>Acetobacteraceae</taxon>
        <taxon>Acetobacter</taxon>
    </lineage>
</organism>
<feature type="transmembrane region" description="Helical" evidence="1">
    <location>
        <begin position="9"/>
        <end position="27"/>
    </location>
</feature>
<keyword evidence="1" id="KW-0472">Membrane</keyword>
<gene>
    <name evidence="2" type="ORF">J2D75_10635</name>
</gene>
<reference evidence="2 3" key="1">
    <citation type="submission" date="2021-03" db="EMBL/GenBank/DDBJ databases">
        <title>The complete genome sequence of Acetobacter suratthaniensis TBRC 1719.</title>
        <authorList>
            <person name="Charoenyingcharoen P."/>
            <person name="Yukphan P."/>
        </authorList>
    </citation>
    <scope>NUCLEOTIDE SEQUENCE [LARGE SCALE GENOMIC DNA]</scope>
    <source>
        <strain evidence="2 3">TBRC 1719</strain>
    </source>
</reference>
<feature type="transmembrane region" description="Helical" evidence="1">
    <location>
        <begin position="194"/>
        <end position="214"/>
    </location>
</feature>
<sequence>MNNLFSNIVGRIAIGISVMSIMFKIIYQPKNGHVEHVLSYDILLAVISTLAIIFPYKYIFGIIQIHFRNYFNAKNSIIELKTKELLDEMAKIKIELKHIRKSEDINKINSKIQEITNRCDILKYENRKKDIESKLELELKYEIKRNTYKIIEQKFRNQLENKTKISIIKDNKNEIISRISKSIDFMQKTASKNILIGLSFSLFGLIFIITSIMNSDLHEINISKIHDNWDIIKYIQKSSIVLCSEIIAFFFFKGYRSSLNEIKYFHNEMTNVEIMFSSLEVAIFSNDLDLIKNICEKISSVERNFILKKGETTVSLRSQEIDNRGDEKIFKFVENLFEKFQSNQKIK</sequence>
<feature type="transmembrane region" description="Helical" evidence="1">
    <location>
        <begin position="39"/>
        <end position="59"/>
    </location>
</feature>
<keyword evidence="1" id="KW-0812">Transmembrane</keyword>
<keyword evidence="1" id="KW-1133">Transmembrane helix</keyword>
<evidence type="ECO:0000256" key="1">
    <source>
        <dbReference type="SAM" id="Phobius"/>
    </source>
</evidence>
<accession>A0ABS3LNJ8</accession>
<protein>
    <recommendedName>
        <fullName evidence="4">MotA/TolQ/ExbB proton channel domain-containing protein</fullName>
    </recommendedName>
</protein>
<keyword evidence="3" id="KW-1185">Reference proteome</keyword>
<comment type="caution">
    <text evidence="2">The sequence shown here is derived from an EMBL/GenBank/DDBJ whole genome shotgun (WGS) entry which is preliminary data.</text>
</comment>